<gene>
    <name evidence="1" type="primary">AVEN_5947_1</name>
    <name evidence="1" type="ORF">NPIL_680951</name>
</gene>
<evidence type="ECO:0000313" key="1">
    <source>
        <dbReference type="EMBL" id="GFT18381.1"/>
    </source>
</evidence>
<dbReference type="PANTHER" id="PTHR46060">
    <property type="entry name" value="MARINER MOS1 TRANSPOSASE-LIKE PROTEIN"/>
    <property type="match status" value="1"/>
</dbReference>
<protein>
    <recommendedName>
        <fullName evidence="3">Mos1 transposase HTH domain-containing protein</fullName>
    </recommendedName>
</protein>
<evidence type="ECO:0008006" key="3">
    <source>
        <dbReference type="Google" id="ProtNLM"/>
    </source>
</evidence>
<name>A0A8X6NKM4_NEPPI</name>
<dbReference type="InterPro" id="IPR052709">
    <property type="entry name" value="Transposase-MT_Hybrid"/>
</dbReference>
<reference evidence="1" key="1">
    <citation type="submission" date="2020-08" db="EMBL/GenBank/DDBJ databases">
        <title>Multicomponent nature underlies the extraordinary mechanical properties of spider dragline silk.</title>
        <authorList>
            <person name="Kono N."/>
            <person name="Nakamura H."/>
            <person name="Mori M."/>
            <person name="Yoshida Y."/>
            <person name="Ohtoshi R."/>
            <person name="Malay A.D."/>
            <person name="Moran D.A.P."/>
            <person name="Tomita M."/>
            <person name="Numata K."/>
            <person name="Arakawa K."/>
        </authorList>
    </citation>
    <scope>NUCLEOTIDE SEQUENCE</scope>
</reference>
<proteinExistence type="predicted"/>
<dbReference type="PANTHER" id="PTHR46060:SF1">
    <property type="entry name" value="MARINER MOS1 TRANSPOSASE-LIKE PROTEIN"/>
    <property type="match status" value="1"/>
</dbReference>
<dbReference type="EMBL" id="BMAW01105221">
    <property type="protein sequence ID" value="GFT18381.1"/>
    <property type="molecule type" value="Genomic_DNA"/>
</dbReference>
<evidence type="ECO:0000313" key="2">
    <source>
        <dbReference type="Proteomes" id="UP000887013"/>
    </source>
</evidence>
<sequence>MGASRLEQRVVVRFMIKVSEPNADIYLRMVAVYGEYYLGRTAVNKLFKSFCEGRRTISDLPRPVQANIVITDDSIATVDAMIKDNQRVQTCDISDELDLSKGTVHTIVHLHLQ</sequence>
<comment type="caution">
    <text evidence="1">The sequence shown here is derived from an EMBL/GenBank/DDBJ whole genome shotgun (WGS) entry which is preliminary data.</text>
</comment>
<keyword evidence="2" id="KW-1185">Reference proteome</keyword>
<organism evidence="1 2">
    <name type="scientific">Nephila pilipes</name>
    <name type="common">Giant wood spider</name>
    <name type="synonym">Nephila maculata</name>
    <dbReference type="NCBI Taxonomy" id="299642"/>
    <lineage>
        <taxon>Eukaryota</taxon>
        <taxon>Metazoa</taxon>
        <taxon>Ecdysozoa</taxon>
        <taxon>Arthropoda</taxon>
        <taxon>Chelicerata</taxon>
        <taxon>Arachnida</taxon>
        <taxon>Araneae</taxon>
        <taxon>Araneomorphae</taxon>
        <taxon>Entelegynae</taxon>
        <taxon>Araneoidea</taxon>
        <taxon>Nephilidae</taxon>
        <taxon>Nephila</taxon>
    </lineage>
</organism>
<dbReference type="OrthoDB" id="6433752at2759"/>
<dbReference type="AlphaFoldDB" id="A0A8X6NKM4"/>
<dbReference type="Proteomes" id="UP000887013">
    <property type="component" value="Unassembled WGS sequence"/>
</dbReference>
<accession>A0A8X6NKM4</accession>